<dbReference type="EMBL" id="RJVU01004028">
    <property type="protein sequence ID" value="ROL54923.1"/>
    <property type="molecule type" value="Genomic_DNA"/>
</dbReference>
<dbReference type="AlphaFoldDB" id="A0A3N0Z974"/>
<evidence type="ECO:0000313" key="1">
    <source>
        <dbReference type="EMBL" id="ROL54923.1"/>
    </source>
</evidence>
<organism evidence="1 2">
    <name type="scientific">Anabarilius grahami</name>
    <name type="common">Kanglang fish</name>
    <name type="synonym">Barilius grahami</name>
    <dbReference type="NCBI Taxonomy" id="495550"/>
    <lineage>
        <taxon>Eukaryota</taxon>
        <taxon>Metazoa</taxon>
        <taxon>Chordata</taxon>
        <taxon>Craniata</taxon>
        <taxon>Vertebrata</taxon>
        <taxon>Euteleostomi</taxon>
        <taxon>Actinopterygii</taxon>
        <taxon>Neopterygii</taxon>
        <taxon>Teleostei</taxon>
        <taxon>Ostariophysi</taxon>
        <taxon>Cypriniformes</taxon>
        <taxon>Xenocyprididae</taxon>
        <taxon>Xenocypridinae</taxon>
        <taxon>Xenocypridinae incertae sedis</taxon>
        <taxon>Anabarilius</taxon>
    </lineage>
</organism>
<keyword evidence="2" id="KW-1185">Reference proteome</keyword>
<accession>A0A3N0Z974</accession>
<name>A0A3N0Z974_ANAGA</name>
<comment type="caution">
    <text evidence="1">The sequence shown here is derived from an EMBL/GenBank/DDBJ whole genome shotgun (WGS) entry which is preliminary data.</text>
</comment>
<reference evidence="1 2" key="1">
    <citation type="submission" date="2018-10" db="EMBL/GenBank/DDBJ databases">
        <title>Genome assembly for a Yunnan-Guizhou Plateau 3E fish, Anabarilius grahami (Regan), and its evolutionary and genetic applications.</title>
        <authorList>
            <person name="Jiang W."/>
        </authorList>
    </citation>
    <scope>NUCLEOTIDE SEQUENCE [LARGE SCALE GENOMIC DNA]</scope>
    <source>
        <strain evidence="1">AG-KIZ</strain>
        <tissue evidence="1">Muscle</tissue>
    </source>
</reference>
<evidence type="ECO:0000313" key="2">
    <source>
        <dbReference type="Proteomes" id="UP000281406"/>
    </source>
</evidence>
<sequence>MNANVITASRLGMKINSSQTELPFTDPYCPAKHALQTTCHLQASKGQLEPCIAAALCTGTGWYLRRRLPRFQCLPVEEAPQMTGQLPETLYASNDLIWLDKRVTL</sequence>
<proteinExistence type="predicted"/>
<gene>
    <name evidence="1" type="ORF">DPX16_12792</name>
</gene>
<protein>
    <submittedName>
        <fullName evidence="1">Uncharacterized protein</fullName>
    </submittedName>
</protein>
<dbReference type="Proteomes" id="UP000281406">
    <property type="component" value="Unassembled WGS sequence"/>
</dbReference>